<evidence type="ECO:0000256" key="1">
    <source>
        <dbReference type="SAM" id="MobiDB-lite"/>
    </source>
</evidence>
<protein>
    <submittedName>
        <fullName evidence="2">Uncharacterized protein</fullName>
    </submittedName>
</protein>
<dbReference type="EMBL" id="CP144089">
    <property type="protein sequence ID" value="WWD03232.1"/>
    <property type="molecule type" value="Genomic_DNA"/>
</dbReference>
<dbReference type="AlphaFoldDB" id="A0AAX4KBV8"/>
<organism evidence="2 3">
    <name type="scientific">Kwoniella europaea PYCC6329</name>
    <dbReference type="NCBI Taxonomy" id="1423913"/>
    <lineage>
        <taxon>Eukaryota</taxon>
        <taxon>Fungi</taxon>
        <taxon>Dikarya</taxon>
        <taxon>Basidiomycota</taxon>
        <taxon>Agaricomycotina</taxon>
        <taxon>Tremellomycetes</taxon>
        <taxon>Tremellales</taxon>
        <taxon>Cryptococcaceae</taxon>
        <taxon>Kwoniella</taxon>
    </lineage>
</organism>
<evidence type="ECO:0000313" key="3">
    <source>
        <dbReference type="Proteomes" id="UP001358614"/>
    </source>
</evidence>
<dbReference type="Proteomes" id="UP001358614">
    <property type="component" value="Chromosome 1"/>
</dbReference>
<evidence type="ECO:0000313" key="2">
    <source>
        <dbReference type="EMBL" id="WWD03232.1"/>
    </source>
</evidence>
<proteinExistence type="predicted"/>
<feature type="region of interest" description="Disordered" evidence="1">
    <location>
        <begin position="355"/>
        <end position="394"/>
    </location>
</feature>
<reference evidence="2 3" key="1">
    <citation type="submission" date="2024-01" db="EMBL/GenBank/DDBJ databases">
        <title>Comparative genomics of Cryptococcus and Kwoniella reveals pathogenesis evolution and contrasting modes of karyotype evolution via chromosome fusion or intercentromeric recombination.</title>
        <authorList>
            <person name="Coelho M.A."/>
            <person name="David-Palma M."/>
            <person name="Shea T."/>
            <person name="Bowers K."/>
            <person name="McGinley-Smith S."/>
            <person name="Mohammad A.W."/>
            <person name="Gnirke A."/>
            <person name="Yurkov A.M."/>
            <person name="Nowrousian M."/>
            <person name="Sun S."/>
            <person name="Cuomo C.A."/>
            <person name="Heitman J."/>
        </authorList>
    </citation>
    <scope>NUCLEOTIDE SEQUENCE [LARGE SCALE GENOMIC DNA]</scope>
    <source>
        <strain evidence="2 3">PYCC6329</strain>
    </source>
</reference>
<dbReference type="RefSeq" id="XP_066081199.1">
    <property type="nucleotide sequence ID" value="XM_066225102.1"/>
</dbReference>
<gene>
    <name evidence="2" type="ORF">V865_001283</name>
</gene>
<dbReference type="KEGG" id="ker:91100087"/>
<dbReference type="GeneID" id="91100087"/>
<sequence>MSAPTNNATLQSRVQSALSQFESYGQQSRDLEKYHFTSKGPSAQARYRNKDLSRLNDPSHLEKIVEYTWVDALKASVCGMIGTTVSPLTSGGDEMLQQVHLNMDKIRSLIPEAETQEFANTLKDQLEGQIVQHLATFVSMNYKDHLLSEFRIGDSLAATIIDLLTSEEKYKDKMEISKYLWRDNCHKRSISDVEHLLNRSEHPLFTFDPEGKNTHKIVSSFSINPSLSPVQVDHFIEQRREEAGREKIKAESRAAISTVDYYGSFLEGARTRRESNREEYLSRKRAEVEKVVFARSHLSDEDWKKDGDLLPMIYPVKMQNGELAMTKVDEYRQPHSTLVSLNKPPTVHLWESIEESKGDGDSSLFPDDNTAGERFKAVGIEDEPSESERSEWII</sequence>
<accession>A0AAX4KBV8</accession>
<keyword evidence="3" id="KW-1185">Reference proteome</keyword>
<name>A0AAX4KBV8_9TREE</name>